<dbReference type="Proteomes" id="UP000528457">
    <property type="component" value="Unassembled WGS sequence"/>
</dbReference>
<name>A0A7X0MWM5_9GAMM</name>
<dbReference type="InterPro" id="IPR011075">
    <property type="entry name" value="TetR_C"/>
</dbReference>
<sequence length="216" mass="24564">MNHRHSPSPSPQDRRPLTRKSQAERKAESEQKLFDALVDIVNREGVSAATCERIGKEAGYSRGLTTTRLGRRDTMYARLMDRLYQDQVDRLAEQNVDELSGLDALRKYADLHFEDIQHKAGYRAYFILVAASLTELPSIRDRVLMQHELVQTLLASFFERAVKEGELARDTDCRQRAAILGSFLFGVAMQTRLSEKEHLGPIKQGAYEIIDLGRSV</sequence>
<feature type="compositionally biased region" description="Basic and acidic residues" evidence="3">
    <location>
        <begin position="12"/>
        <end position="28"/>
    </location>
</feature>
<dbReference type="InterPro" id="IPR009057">
    <property type="entry name" value="Homeodomain-like_sf"/>
</dbReference>
<feature type="domain" description="Tetracyclin repressor-like C-terminal" evidence="4">
    <location>
        <begin position="137"/>
        <end position="196"/>
    </location>
</feature>
<proteinExistence type="predicted"/>
<reference evidence="5 6" key="1">
    <citation type="submission" date="2020-08" db="EMBL/GenBank/DDBJ databases">
        <title>Genomic Encyclopedia of Type Strains, Phase IV (KMG-IV): sequencing the most valuable type-strain genomes for metagenomic binning, comparative biology and taxonomic classification.</title>
        <authorList>
            <person name="Goeker M."/>
        </authorList>
    </citation>
    <scope>NUCLEOTIDE SEQUENCE [LARGE SCALE GENOMIC DNA]</scope>
    <source>
        <strain evidence="5 6">DSM 22368</strain>
    </source>
</reference>
<dbReference type="AlphaFoldDB" id="A0A7X0MWM5"/>
<dbReference type="PANTHER" id="PTHR47506">
    <property type="entry name" value="TRANSCRIPTIONAL REGULATORY PROTEIN"/>
    <property type="match status" value="1"/>
</dbReference>
<comment type="caution">
    <text evidence="5">The sequence shown here is derived from an EMBL/GenBank/DDBJ whole genome shotgun (WGS) entry which is preliminary data.</text>
</comment>
<evidence type="ECO:0000313" key="6">
    <source>
        <dbReference type="Proteomes" id="UP000528457"/>
    </source>
</evidence>
<dbReference type="SUPFAM" id="SSF46689">
    <property type="entry name" value="Homeodomain-like"/>
    <property type="match status" value="1"/>
</dbReference>
<evidence type="ECO:0000313" key="5">
    <source>
        <dbReference type="EMBL" id="MBB6519992.1"/>
    </source>
</evidence>
<evidence type="ECO:0000256" key="2">
    <source>
        <dbReference type="ARBA" id="ARBA00023163"/>
    </source>
</evidence>
<feature type="region of interest" description="Disordered" evidence="3">
    <location>
        <begin position="1"/>
        <end position="28"/>
    </location>
</feature>
<evidence type="ECO:0000259" key="4">
    <source>
        <dbReference type="Pfam" id="PF16925"/>
    </source>
</evidence>
<keyword evidence="6" id="KW-1185">Reference proteome</keyword>
<gene>
    <name evidence="5" type="ORF">HNR48_000270</name>
</gene>
<dbReference type="InParanoid" id="A0A7X0MWM5"/>
<dbReference type="InterPro" id="IPR036271">
    <property type="entry name" value="Tet_transcr_reg_TetR-rel_C_sf"/>
</dbReference>
<organism evidence="5 6">
    <name type="scientific">Pseudoteredinibacter isoporae</name>
    <dbReference type="NCBI Taxonomy" id="570281"/>
    <lineage>
        <taxon>Bacteria</taxon>
        <taxon>Pseudomonadati</taxon>
        <taxon>Pseudomonadota</taxon>
        <taxon>Gammaproteobacteria</taxon>
        <taxon>Cellvibrionales</taxon>
        <taxon>Cellvibrionaceae</taxon>
        <taxon>Pseudoteredinibacter</taxon>
    </lineage>
</organism>
<dbReference type="RefSeq" id="WP_166852596.1">
    <property type="nucleotide sequence ID" value="NZ_JAAONY010000001.1"/>
</dbReference>
<keyword evidence="1" id="KW-0805">Transcription regulation</keyword>
<protein>
    <submittedName>
        <fullName evidence="5">AcrR family transcriptional regulator</fullName>
    </submittedName>
</protein>
<evidence type="ECO:0000256" key="3">
    <source>
        <dbReference type="SAM" id="MobiDB-lite"/>
    </source>
</evidence>
<dbReference type="Gene3D" id="1.10.357.10">
    <property type="entry name" value="Tetracycline Repressor, domain 2"/>
    <property type="match status" value="1"/>
</dbReference>
<dbReference type="PANTHER" id="PTHR47506:SF6">
    <property type="entry name" value="HTH-TYPE TRANSCRIPTIONAL REPRESSOR NEMR"/>
    <property type="match status" value="1"/>
</dbReference>
<evidence type="ECO:0000256" key="1">
    <source>
        <dbReference type="ARBA" id="ARBA00023015"/>
    </source>
</evidence>
<dbReference type="EMBL" id="JACHHT010000001">
    <property type="protein sequence ID" value="MBB6519992.1"/>
    <property type="molecule type" value="Genomic_DNA"/>
</dbReference>
<dbReference type="SUPFAM" id="SSF48498">
    <property type="entry name" value="Tetracyclin repressor-like, C-terminal domain"/>
    <property type="match status" value="1"/>
</dbReference>
<keyword evidence="2" id="KW-0804">Transcription</keyword>
<dbReference type="Pfam" id="PF16925">
    <property type="entry name" value="TetR_C_13"/>
    <property type="match status" value="1"/>
</dbReference>
<accession>A0A7X0MWM5</accession>